<dbReference type="Gene3D" id="2.120.10.30">
    <property type="entry name" value="TolB, C-terminal domain"/>
    <property type="match status" value="1"/>
</dbReference>
<evidence type="ECO:0000313" key="2">
    <source>
        <dbReference type="EMBL" id="SDL10608.1"/>
    </source>
</evidence>
<dbReference type="InterPro" id="IPR011042">
    <property type="entry name" value="6-blade_b-propeller_TolB-like"/>
</dbReference>
<dbReference type="OrthoDB" id="367789at2"/>
<keyword evidence="1" id="KW-1133">Transmembrane helix</keyword>
<keyword evidence="1" id="KW-0812">Transmembrane</keyword>
<dbReference type="SUPFAM" id="SSF69304">
    <property type="entry name" value="Tricorn protease N-terminal domain"/>
    <property type="match status" value="1"/>
</dbReference>
<gene>
    <name evidence="2" type="ORF">SAMN04488692_101172</name>
</gene>
<keyword evidence="3" id="KW-1185">Reference proteome</keyword>
<dbReference type="RefSeq" id="WP_089757727.1">
    <property type="nucleotide sequence ID" value="NZ_FNGO01000001.1"/>
</dbReference>
<evidence type="ECO:0008006" key="4">
    <source>
        <dbReference type="Google" id="ProtNLM"/>
    </source>
</evidence>
<name>A0A1G9HC47_9FIRM</name>
<organism evidence="2 3">
    <name type="scientific">Halarsenatibacter silvermanii</name>
    <dbReference type="NCBI Taxonomy" id="321763"/>
    <lineage>
        <taxon>Bacteria</taxon>
        <taxon>Bacillati</taxon>
        <taxon>Bacillota</taxon>
        <taxon>Clostridia</taxon>
        <taxon>Halanaerobiales</taxon>
        <taxon>Halarsenatibacteraceae</taxon>
        <taxon>Halarsenatibacter</taxon>
    </lineage>
</organism>
<accession>A0A1G9HC47</accession>
<dbReference type="EMBL" id="FNGO01000001">
    <property type="protein sequence ID" value="SDL10608.1"/>
    <property type="molecule type" value="Genomic_DNA"/>
</dbReference>
<proteinExistence type="predicted"/>
<evidence type="ECO:0000256" key="1">
    <source>
        <dbReference type="SAM" id="Phobius"/>
    </source>
</evidence>
<dbReference type="PANTHER" id="PTHR36842:SF1">
    <property type="entry name" value="PROTEIN TOLB"/>
    <property type="match status" value="1"/>
</dbReference>
<feature type="transmembrane region" description="Helical" evidence="1">
    <location>
        <begin position="12"/>
        <end position="30"/>
    </location>
</feature>
<dbReference type="Proteomes" id="UP000199476">
    <property type="component" value="Unassembled WGS sequence"/>
</dbReference>
<reference evidence="2 3" key="1">
    <citation type="submission" date="2016-10" db="EMBL/GenBank/DDBJ databases">
        <authorList>
            <person name="de Groot N.N."/>
        </authorList>
    </citation>
    <scope>NUCLEOTIDE SEQUENCE [LARGE SCALE GENOMIC DNA]</scope>
    <source>
        <strain evidence="2 3">SLAS-1</strain>
    </source>
</reference>
<keyword evidence="1" id="KW-0472">Membrane</keyword>
<protein>
    <recommendedName>
        <fullName evidence="4">WD40-like Beta Propeller Repeat</fullName>
    </recommendedName>
</protein>
<dbReference type="STRING" id="321763.SAMN04488692_101172"/>
<evidence type="ECO:0000313" key="3">
    <source>
        <dbReference type="Proteomes" id="UP000199476"/>
    </source>
</evidence>
<dbReference type="PANTHER" id="PTHR36842">
    <property type="entry name" value="PROTEIN TOLB HOMOLOG"/>
    <property type="match status" value="1"/>
</dbReference>
<dbReference type="AlphaFoldDB" id="A0A1G9HC47"/>
<sequence length="940" mass="107650">MLTEGKIAKKNLLTVFIFLLAVFTVFLLVGPGGERAAAENWQTFSTENFAVHYPARLEAQARKAAGIAEEVHRELTSYETYERDDITHMIIRDDADMAYGLSTPYLRDHIEINLSHPLQRQFGSSYESWLKMLIAHEYAHILHLNIRSEGAENLRRIFGEVPSYTYPNMMQPYWMLEGYAILAETHLTGGGRAEDAVYDMYIRTAFLEDDLYRFDQIHGQYDHNGWPPGGQAVYIYGASIFDYLERRDGKDKLLEVSEVFARDPGQNINATFYEVYQQSAEEIFEEWQQEMREKYQRQADELEAEGLVRGEPLTEIGFEVHQPALDPEGESIIYYHSGGHFPGLREYNIETGEDEMLKPGIFAPTGHSFTADGDLIYSRLDIYEQKYEFYDLYRYDREEDESERLTEGSRAHSPAAGEDRVYYITRQDGKSRVVEMDLQAENGESEVVIEAENGEQFLHLSLALDGDRLALVSWSPGGFQDLYIYDLENEERRRITRGREAVLSPAWTPEGNQVLFSSDRNGIYNLYSYDLEKEEIQQLTRELTGAFDPLAAESFTPADGGAEKSFDLYYTGYSERGFDIYRLDSAAAVSRNVDIYDDYAFLEEEKRDEFKSEAPPESRDYSRLDYMAPRYFFPSFFIGTGGSYAGITVGGRDPLNKMHYQGSVEYDGGDYDYPVSFDWNLELEAGRFDILQQSQRWAGRRMDDSKYHYRDQHTLMAQTPIRSAPFSRLNLGFGTSYLRDNLREDGLNEEYRGFSQLDYLSQTGRDSMVTTRNLTLRAGDAYFDDEHNIYGQFDWREFFEFPNNHRIRLRGSAAGAELEEFFELGGVFGQYPIRGYSEGDRKEGSQLLYFRGEYRFPLTDIGRGMGTTPVFFDEVSLAAFAEGGDISGDEVDDFMAGYGLELSLDMELSYGRAPARISMGIAGNIDESGVQAYLAPGLTF</sequence>